<feature type="compositionally biased region" description="Low complexity" evidence="6">
    <location>
        <begin position="16"/>
        <end position="32"/>
    </location>
</feature>
<sequence>MPSLKGKRGRGGQGDGVSLRSSLSRAAPLSPSQGAKRTKFTAVSTGPGSDPRFATLIDVLTAGGLVLVAPGGLAGHILKTHTNQVIKTVTQLFQADLAYPEKVNAFNLEAQAYLENPEALNQALMPCQSEVMGVNPQEDSLVRVLLKIEEVQPTFLPWLLEQLALIALNEDENSAGLSLVQRAQQINVPRLILSQVSWLNKIVHPESLADKITEILDAVPTKAQFDVISALPEIIDEAFHGKIAMFLRDMMKQKTELSSTILEAFTNLSLDSDILGEIQSSILKTLGSIRFEDLPVNVKFVLQSMEPGEESHVIKDLRETLDIVPPQILTQATQRKLNNEIKDVSKMILDLIRNEFYGRRKLIDAWFRAIEGVKTSAEHKTLDVMVLLIIHSFPNRCKHVQSLFKNKVRASLFTEDLISKTLNHHKTSVKEMFEDIMGIAEALSMTLEPSLNQCAVIMYREMFLNLDRFCKQDLIGDLVSKLSSGGSPSLRRTSIRTLAHLTFDYTVQLVPFSMFVASILDHVVSLDLADVRPIMDILSFLAYSKAEGESSLQDNLQIVISKQIASTNLKIRRMGITSAVMTVKNMSNDPMVEECGVQDPMGSQITTTSANSTMVSISTLRQARDILDNVCSTMKSAHDIGGLFMDELSVVMQSRKLHKKLEKWVANTMTNDFEDEFVVDIAKEDLGVEKQDYIPIMPMYNLEDPEDLAIVLNIVPLLIQASEVNQAKSKSTAISRLIPHFRLLIKCTKALKGNDLSDVDALLSCPVLLPSPNVIEKFESLSFMERNVTCSALFYGANWIREVLNAFANHEAEEPIKHRILNRLKTLVKLEEDLKACLRFHSSFIPPTVLHMVEVSGWKPPTSNSGGRGRKIGAGAKGKGIGKGRKRKSDEDSSQSQSVQNESQKNVTQVPQKEDLGDGSTVIELDYYAPFFREFDLDVFAILSFDTVTIESELDWDQEIVDPKLRPSDLILLLKDLHSKLSHTLVSSRTKKGFPGKTSWKELTFSNLDNKSPKEVAQFAINHLDFLLGDLEAIAEYFKRLIDINDGVLDCANMFHDGTPIICECFQILFILLKVIFSWNGFLGHDQRPLLREGLHMMARRINSKIKLSHPTSELAAASISYLAKFSDWILIIGIASAQTKLMDHLLQFTDEDSPKALLAERVESYLKREWRSPKGQSEKGSLFNSHVESLLKTYLRCSENPVQAMGAYIPDEFTRVAEGKGKDAVSEMYPTLSKSTFGIHHRIFLETLAEHGKSLIYGASKNHEEHLEVWMVVSVQLFELLKILKVQSSNRGLLRFALKYSRLLLDHFLKHGMPVVDRMFRKSREDSITLLKNMQQSTRLLQHACSHSKIFKDVSLAKHVPMLKKTLETFVYRVKSMLALNDAVDAFWLGTLKTRDLSGKEILSQTSVESEEEEVEPGEEGDEDALPEEDQSDVELDDDASSEKDQNDEEDADDGDKYV</sequence>
<dbReference type="PANTHER" id="PTHR32086:SF0">
    <property type="entry name" value="FANCONI ANEMIA GROUP D2 PROTEIN"/>
    <property type="match status" value="1"/>
</dbReference>
<proteinExistence type="inferred from homology"/>
<evidence type="ECO:0000256" key="5">
    <source>
        <dbReference type="ARBA" id="ARBA00093456"/>
    </source>
</evidence>
<dbReference type="PANTHER" id="PTHR32086">
    <property type="entry name" value="FANCONI ANEMIA GROUP D2 PROTEIN"/>
    <property type="match status" value="1"/>
</dbReference>
<dbReference type="Pfam" id="PF14631">
    <property type="entry name" value="FancD2"/>
    <property type="match status" value="1"/>
</dbReference>
<evidence type="ECO:0008006" key="9">
    <source>
        <dbReference type="Google" id="ProtNLM"/>
    </source>
</evidence>
<dbReference type="GO" id="GO:0007129">
    <property type="term" value="P:homologous chromosome pairing at meiosis"/>
    <property type="evidence" value="ECO:0007669"/>
    <property type="project" value="TreeGrafter"/>
</dbReference>
<protein>
    <recommendedName>
        <fullName evidence="9">Fanconi anemia group D2 protein</fullName>
    </recommendedName>
</protein>
<dbReference type="GO" id="GO:0070182">
    <property type="term" value="F:DNA polymerase binding"/>
    <property type="evidence" value="ECO:0007669"/>
    <property type="project" value="TreeGrafter"/>
</dbReference>
<keyword evidence="8" id="KW-1185">Reference proteome</keyword>
<dbReference type="InterPro" id="IPR029448">
    <property type="entry name" value="FANCD2"/>
</dbReference>
<keyword evidence="3" id="KW-0832">Ubl conjugation</keyword>
<feature type="region of interest" description="Disordered" evidence="6">
    <location>
        <begin position="1"/>
        <end position="46"/>
    </location>
</feature>
<dbReference type="GO" id="GO:0036297">
    <property type="term" value="P:interstrand cross-link repair"/>
    <property type="evidence" value="ECO:0007669"/>
    <property type="project" value="TreeGrafter"/>
</dbReference>
<dbReference type="GO" id="GO:0031573">
    <property type="term" value="P:mitotic intra-S DNA damage checkpoint signaling"/>
    <property type="evidence" value="ECO:0007669"/>
    <property type="project" value="TreeGrafter"/>
</dbReference>
<evidence type="ECO:0000256" key="4">
    <source>
        <dbReference type="ARBA" id="ARBA00023242"/>
    </source>
</evidence>
<evidence type="ECO:0000313" key="8">
    <source>
        <dbReference type="Proteomes" id="UP000318571"/>
    </source>
</evidence>
<comment type="subcellular location">
    <subcellularLocation>
        <location evidence="1">Nucleus</location>
    </subcellularLocation>
</comment>
<dbReference type="Proteomes" id="UP000318571">
    <property type="component" value="Chromosome 8"/>
</dbReference>
<gene>
    <name evidence="7" type="ORF">TCAL_01763</name>
</gene>
<evidence type="ECO:0000256" key="2">
    <source>
        <dbReference type="ARBA" id="ARBA00022499"/>
    </source>
</evidence>
<organism evidence="7 8">
    <name type="scientific">Tigriopus californicus</name>
    <name type="common">Marine copepod</name>
    <dbReference type="NCBI Taxonomy" id="6832"/>
    <lineage>
        <taxon>Eukaryota</taxon>
        <taxon>Metazoa</taxon>
        <taxon>Ecdysozoa</taxon>
        <taxon>Arthropoda</taxon>
        <taxon>Crustacea</taxon>
        <taxon>Multicrustacea</taxon>
        <taxon>Hexanauplia</taxon>
        <taxon>Copepoda</taxon>
        <taxon>Harpacticoida</taxon>
        <taxon>Harpacticidae</taxon>
        <taxon>Tigriopus</taxon>
    </lineage>
</organism>
<dbReference type="GO" id="GO:0005634">
    <property type="term" value="C:nucleus"/>
    <property type="evidence" value="ECO:0007669"/>
    <property type="project" value="UniProtKB-SubCell"/>
</dbReference>
<feature type="compositionally biased region" description="Low complexity" evidence="6">
    <location>
        <begin position="894"/>
        <end position="907"/>
    </location>
</feature>
<dbReference type="OMA" id="QCIRGNT"/>
<keyword evidence="2" id="KW-1017">Isopeptide bond</keyword>
<evidence type="ECO:0000256" key="1">
    <source>
        <dbReference type="ARBA" id="ARBA00004123"/>
    </source>
</evidence>
<feature type="region of interest" description="Disordered" evidence="6">
    <location>
        <begin position="860"/>
        <end position="915"/>
    </location>
</feature>
<accession>A0A553N9G8</accession>
<dbReference type="OrthoDB" id="10259640at2759"/>
<feature type="region of interest" description="Disordered" evidence="6">
    <location>
        <begin position="1404"/>
        <end position="1460"/>
    </location>
</feature>
<keyword evidence="4" id="KW-0539">Nucleus</keyword>
<dbReference type="GO" id="GO:1990918">
    <property type="term" value="P:double-strand break repair involved in meiotic recombination"/>
    <property type="evidence" value="ECO:0007669"/>
    <property type="project" value="TreeGrafter"/>
</dbReference>
<feature type="compositionally biased region" description="Acidic residues" evidence="6">
    <location>
        <begin position="1410"/>
        <end position="1460"/>
    </location>
</feature>
<evidence type="ECO:0000256" key="6">
    <source>
        <dbReference type="SAM" id="MobiDB-lite"/>
    </source>
</evidence>
<reference evidence="7 8" key="1">
    <citation type="journal article" date="2018" name="Nat. Ecol. Evol.">
        <title>Genomic signatures of mitonuclear coevolution across populations of Tigriopus californicus.</title>
        <authorList>
            <person name="Barreto F.S."/>
            <person name="Watson E.T."/>
            <person name="Lima T.G."/>
            <person name="Willett C.S."/>
            <person name="Edmands S."/>
            <person name="Li W."/>
            <person name="Burton R.S."/>
        </authorList>
    </citation>
    <scope>NUCLEOTIDE SEQUENCE [LARGE SCALE GENOMIC DNA]</scope>
    <source>
        <strain evidence="7 8">San Diego</strain>
    </source>
</reference>
<dbReference type="STRING" id="6832.A0A553N9G8"/>
<dbReference type="EMBL" id="VCGU01000459">
    <property type="protein sequence ID" value="TRY62096.1"/>
    <property type="molecule type" value="Genomic_DNA"/>
</dbReference>
<comment type="similarity">
    <text evidence="5">Belongs to the Fanconi anemia protein FANCD2 family.</text>
</comment>
<name>A0A553N9G8_TIGCA</name>
<evidence type="ECO:0000313" key="7">
    <source>
        <dbReference type="EMBL" id="TRY62096.1"/>
    </source>
</evidence>
<comment type="caution">
    <text evidence="7">The sequence shown here is derived from an EMBL/GenBank/DDBJ whole genome shotgun (WGS) entry which is preliminary data.</text>
</comment>
<evidence type="ECO:0000256" key="3">
    <source>
        <dbReference type="ARBA" id="ARBA00022843"/>
    </source>
</evidence>
<dbReference type="GO" id="GO:0000793">
    <property type="term" value="C:condensed chromosome"/>
    <property type="evidence" value="ECO:0007669"/>
    <property type="project" value="TreeGrafter"/>
</dbReference>
<feature type="compositionally biased region" description="Basic residues" evidence="6">
    <location>
        <begin position="1"/>
        <end position="10"/>
    </location>
</feature>